<dbReference type="PANTHER" id="PTHR33434">
    <property type="entry name" value="DEGV DOMAIN-CONTAINING PROTEIN DR_1986-RELATED"/>
    <property type="match status" value="1"/>
</dbReference>
<dbReference type="InterPro" id="IPR036117">
    <property type="entry name" value="DhaL_dom_sf"/>
</dbReference>
<organism evidence="2">
    <name type="scientific">marine metagenome</name>
    <dbReference type="NCBI Taxonomy" id="408172"/>
    <lineage>
        <taxon>unclassified sequences</taxon>
        <taxon>metagenomes</taxon>
        <taxon>ecological metagenomes</taxon>
    </lineage>
</organism>
<dbReference type="AlphaFoldDB" id="A0A383DBP4"/>
<dbReference type="GO" id="GO:0004371">
    <property type="term" value="F:glycerone kinase activity"/>
    <property type="evidence" value="ECO:0007669"/>
    <property type="project" value="InterPro"/>
</dbReference>
<evidence type="ECO:0000259" key="1">
    <source>
        <dbReference type="PROSITE" id="PS51480"/>
    </source>
</evidence>
<feature type="domain" description="DhaL" evidence="1">
    <location>
        <begin position="10"/>
        <end position="49"/>
    </location>
</feature>
<sequence>MNNIKTINGTDFAKILFLAKDLIFNTKDQINQLNVFPVPDGDTGTNMYL</sequence>
<dbReference type="SUPFAM" id="SSF101473">
    <property type="entry name" value="DhaL-like"/>
    <property type="match status" value="1"/>
</dbReference>
<name>A0A383DBP4_9ZZZZ</name>
<dbReference type="EMBL" id="UINC01215804">
    <property type="protein sequence ID" value="SVE41675.1"/>
    <property type="molecule type" value="Genomic_DNA"/>
</dbReference>
<dbReference type="GO" id="GO:0006071">
    <property type="term" value="P:glycerol metabolic process"/>
    <property type="evidence" value="ECO:0007669"/>
    <property type="project" value="InterPro"/>
</dbReference>
<feature type="non-terminal residue" evidence="2">
    <location>
        <position position="49"/>
    </location>
</feature>
<feature type="non-terminal residue" evidence="2">
    <location>
        <position position="1"/>
    </location>
</feature>
<gene>
    <name evidence="2" type="ORF">METZ01_LOCUS494529</name>
</gene>
<evidence type="ECO:0000313" key="2">
    <source>
        <dbReference type="EMBL" id="SVE41675.1"/>
    </source>
</evidence>
<reference evidence="2" key="1">
    <citation type="submission" date="2018-05" db="EMBL/GenBank/DDBJ databases">
        <authorList>
            <person name="Lanie J.A."/>
            <person name="Ng W.-L."/>
            <person name="Kazmierczak K.M."/>
            <person name="Andrzejewski T.M."/>
            <person name="Davidsen T.M."/>
            <person name="Wayne K.J."/>
            <person name="Tettelin H."/>
            <person name="Glass J.I."/>
            <person name="Rusch D."/>
            <person name="Podicherti R."/>
            <person name="Tsui H.-C.T."/>
            <person name="Winkler M.E."/>
        </authorList>
    </citation>
    <scope>NUCLEOTIDE SEQUENCE</scope>
</reference>
<dbReference type="InterPro" id="IPR050270">
    <property type="entry name" value="DegV_domain_contain"/>
</dbReference>
<protein>
    <recommendedName>
        <fullName evidence="1">DhaL domain-containing protein</fullName>
    </recommendedName>
</protein>
<proteinExistence type="predicted"/>
<dbReference type="InterPro" id="IPR004007">
    <property type="entry name" value="DhaL_dom"/>
</dbReference>
<accession>A0A383DBP4</accession>
<dbReference type="PROSITE" id="PS51480">
    <property type="entry name" value="DHAL"/>
    <property type="match status" value="1"/>
</dbReference>
<dbReference type="PANTHER" id="PTHR33434:SF4">
    <property type="entry name" value="PHOSPHATASE PROTEIN"/>
    <property type="match status" value="1"/>
</dbReference>
<dbReference type="Gene3D" id="1.25.40.340">
    <property type="match status" value="1"/>
</dbReference>